<feature type="chain" id="PRO_5039443421" evidence="4">
    <location>
        <begin position="19"/>
        <end position="326"/>
    </location>
</feature>
<dbReference type="Proteomes" id="UP000537775">
    <property type="component" value="Unassembled WGS sequence"/>
</dbReference>
<dbReference type="GO" id="GO:0042597">
    <property type="term" value="C:periplasmic space"/>
    <property type="evidence" value="ECO:0007669"/>
    <property type="project" value="UniProtKB-SubCell"/>
</dbReference>
<dbReference type="SUPFAM" id="SSF53850">
    <property type="entry name" value="Periplasmic binding protein-like II"/>
    <property type="match status" value="1"/>
</dbReference>
<sequence>MALTLGAATLALSLAACTSDDPAGDAASASTDGLTPITVGAVFTTAAVPLWIAEDQGIFEEYGLDVTITQSPNFAASAPSLLNGQMQFANAATAPIITAIDNDLPIQIVAGVQAEPADPTLGDDQVMIAEGTDITRPADLEGKTVAVNAVGSGPYVGVMANYLADGGAPDGINWVVMNLNEQIPALEDGQVDAIIASEPFRAAAADAGFVAAFNAYRAPGIDVIPAEFTDAVLVASTEYLTNNPDIAEAMRNAMIDANEYAQNNPDAVRALLVQELDLDQAVADTIYLPGFRGEVEPADVQAMADAMLEMGLIANEPDATEMVWLP</sequence>
<evidence type="ECO:0000256" key="2">
    <source>
        <dbReference type="ARBA" id="ARBA00010742"/>
    </source>
</evidence>
<accession>A0A7X0KT84</accession>
<dbReference type="Pfam" id="PF09084">
    <property type="entry name" value="NMT1"/>
    <property type="match status" value="1"/>
</dbReference>
<dbReference type="RefSeq" id="WP_184749121.1">
    <property type="nucleotide sequence ID" value="NZ_BAAAJR010000008.1"/>
</dbReference>
<evidence type="ECO:0000313" key="6">
    <source>
        <dbReference type="EMBL" id="MBB6389839.1"/>
    </source>
</evidence>
<dbReference type="InterPro" id="IPR015168">
    <property type="entry name" value="SsuA/THI5"/>
</dbReference>
<evidence type="ECO:0000256" key="3">
    <source>
        <dbReference type="ARBA" id="ARBA00022729"/>
    </source>
</evidence>
<keyword evidence="7" id="KW-1185">Reference proteome</keyword>
<comment type="subcellular location">
    <subcellularLocation>
        <location evidence="1">Periplasm</location>
    </subcellularLocation>
</comment>
<dbReference type="Gene3D" id="3.40.190.10">
    <property type="entry name" value="Periplasmic binding protein-like II"/>
    <property type="match status" value="2"/>
</dbReference>
<evidence type="ECO:0000259" key="5">
    <source>
        <dbReference type="Pfam" id="PF09084"/>
    </source>
</evidence>
<evidence type="ECO:0000256" key="1">
    <source>
        <dbReference type="ARBA" id="ARBA00004418"/>
    </source>
</evidence>
<comment type="similarity">
    <text evidence="2">Belongs to the bacterial solute-binding protein SsuA/TauA family.</text>
</comment>
<organism evidence="6 7">
    <name type="scientific">Microbacterium thalassium</name>
    <dbReference type="NCBI Taxonomy" id="362649"/>
    <lineage>
        <taxon>Bacteria</taxon>
        <taxon>Bacillati</taxon>
        <taxon>Actinomycetota</taxon>
        <taxon>Actinomycetes</taxon>
        <taxon>Micrococcales</taxon>
        <taxon>Microbacteriaceae</taxon>
        <taxon>Microbacterium</taxon>
    </lineage>
</organism>
<evidence type="ECO:0000256" key="4">
    <source>
        <dbReference type="SAM" id="SignalP"/>
    </source>
</evidence>
<feature type="signal peptide" evidence="4">
    <location>
        <begin position="1"/>
        <end position="18"/>
    </location>
</feature>
<feature type="domain" description="SsuA/THI5-like" evidence="5">
    <location>
        <begin position="48"/>
        <end position="267"/>
    </location>
</feature>
<comment type="caution">
    <text evidence="6">The sequence shown here is derived from an EMBL/GenBank/DDBJ whole genome shotgun (WGS) entry which is preliminary data.</text>
</comment>
<dbReference type="EMBL" id="JACHML010000001">
    <property type="protein sequence ID" value="MBB6389839.1"/>
    <property type="molecule type" value="Genomic_DNA"/>
</dbReference>
<dbReference type="PANTHER" id="PTHR30024:SF47">
    <property type="entry name" value="TAURINE-BINDING PERIPLASMIC PROTEIN"/>
    <property type="match status" value="1"/>
</dbReference>
<proteinExistence type="inferred from homology"/>
<keyword evidence="3 4" id="KW-0732">Signal</keyword>
<reference evidence="6 7" key="1">
    <citation type="submission" date="2020-08" db="EMBL/GenBank/DDBJ databases">
        <title>Sequencing the genomes of 1000 actinobacteria strains.</title>
        <authorList>
            <person name="Klenk H.-P."/>
        </authorList>
    </citation>
    <scope>NUCLEOTIDE SEQUENCE [LARGE SCALE GENOMIC DNA]</scope>
    <source>
        <strain evidence="6 7">DSM 12511</strain>
    </source>
</reference>
<dbReference type="AlphaFoldDB" id="A0A7X0KT84"/>
<dbReference type="PANTHER" id="PTHR30024">
    <property type="entry name" value="ALIPHATIC SULFONATES-BINDING PROTEIN-RELATED"/>
    <property type="match status" value="1"/>
</dbReference>
<name>A0A7X0KT84_9MICO</name>
<evidence type="ECO:0000313" key="7">
    <source>
        <dbReference type="Proteomes" id="UP000537775"/>
    </source>
</evidence>
<gene>
    <name evidence="6" type="ORF">HD594_000152</name>
</gene>
<protein>
    <submittedName>
        <fullName evidence="6">NitT/TauT family transport system substrate-binding protein</fullName>
    </submittedName>
</protein>